<dbReference type="GO" id="GO:0016887">
    <property type="term" value="F:ATP hydrolysis activity"/>
    <property type="evidence" value="ECO:0007669"/>
    <property type="project" value="InterPro"/>
</dbReference>
<feature type="domain" description="Phage terminase large subunit GpA ATPase" evidence="2">
    <location>
        <begin position="40"/>
        <end position="280"/>
    </location>
</feature>
<dbReference type="PANTHER" id="PTHR34413">
    <property type="entry name" value="PROPHAGE TAIL FIBER ASSEMBLY PROTEIN HOMOLOG TFAE-RELATED-RELATED"/>
    <property type="match status" value="1"/>
</dbReference>
<evidence type="ECO:0000313" key="4">
    <source>
        <dbReference type="EMBL" id="REF72785.1"/>
    </source>
</evidence>
<reference evidence="4 5" key="1">
    <citation type="submission" date="2018-08" db="EMBL/GenBank/DDBJ databases">
        <title>Genomic Encyclopedia of Archaeal and Bacterial Type Strains, Phase II (KMG-II): from individual species to whole genera.</title>
        <authorList>
            <person name="Goeker M."/>
        </authorList>
    </citation>
    <scope>NUCLEOTIDE SEQUENCE [LARGE SCALE GENOMIC DNA]</scope>
    <source>
        <strain evidence="4 5">DSM 17099</strain>
    </source>
</reference>
<dbReference type="Pfam" id="PF05876">
    <property type="entry name" value="GpA_ATPase"/>
    <property type="match status" value="1"/>
</dbReference>
<evidence type="ECO:0000259" key="3">
    <source>
        <dbReference type="Pfam" id="PF20454"/>
    </source>
</evidence>
<dbReference type="GO" id="GO:0004519">
    <property type="term" value="F:endonuclease activity"/>
    <property type="evidence" value="ECO:0007669"/>
    <property type="project" value="InterPro"/>
</dbReference>
<gene>
    <name evidence="4" type="ORF">BDD41_1278</name>
</gene>
<feature type="region of interest" description="Disordered" evidence="1">
    <location>
        <begin position="574"/>
        <end position="596"/>
    </location>
</feature>
<dbReference type="Pfam" id="PF20454">
    <property type="entry name" value="GpA_nuclease"/>
    <property type="match status" value="1"/>
</dbReference>
<accession>A0A3D9XQW8</accession>
<dbReference type="AlphaFoldDB" id="A0A3D9XQW8"/>
<dbReference type="InterPro" id="IPR051220">
    <property type="entry name" value="TFA_Chaperone"/>
</dbReference>
<dbReference type="InterPro" id="IPR046453">
    <property type="entry name" value="GpA_ATPase"/>
</dbReference>
<dbReference type="InterPro" id="IPR008866">
    <property type="entry name" value="Phage_lambda_GpA-like"/>
</dbReference>
<dbReference type="Proteomes" id="UP000256941">
    <property type="component" value="Unassembled WGS sequence"/>
</dbReference>
<feature type="compositionally biased region" description="Polar residues" evidence="1">
    <location>
        <begin position="587"/>
        <end position="596"/>
    </location>
</feature>
<dbReference type="EMBL" id="QTUJ01000001">
    <property type="protein sequence ID" value="REF72785.1"/>
    <property type="molecule type" value="Genomic_DNA"/>
</dbReference>
<evidence type="ECO:0000259" key="2">
    <source>
        <dbReference type="Pfam" id="PF05876"/>
    </source>
</evidence>
<dbReference type="InterPro" id="IPR027417">
    <property type="entry name" value="P-loop_NTPase"/>
</dbReference>
<organism evidence="4 5">
    <name type="scientific">Paracoccus versutus</name>
    <name type="common">Thiobacillus versutus</name>
    <dbReference type="NCBI Taxonomy" id="34007"/>
    <lineage>
        <taxon>Bacteria</taxon>
        <taxon>Pseudomonadati</taxon>
        <taxon>Pseudomonadota</taxon>
        <taxon>Alphaproteobacteria</taxon>
        <taxon>Rhodobacterales</taxon>
        <taxon>Paracoccaceae</taxon>
        <taxon>Paracoccus</taxon>
    </lineage>
</organism>
<dbReference type="RefSeq" id="WP_116221701.1">
    <property type="nucleotide sequence ID" value="NZ_CP038196.1"/>
</dbReference>
<evidence type="ECO:0000313" key="5">
    <source>
        <dbReference type="Proteomes" id="UP000256941"/>
    </source>
</evidence>
<proteinExistence type="inferred from homology"/>
<sequence>MPLDRITEIRREAMQALRPPPKLQLSEWIEANVRLPEGVSAQPGPVRLWPFQREIADAIGDPFIERVTLVKPVRVGFTTLLTSAVASFVANDPAPILCLLPAEADCRDYMVSDVEPIFAASPAVAAVLSDERDESGRNTLLSRRFPGGSLKVVAAKAPRNLRRHNVRLLFIDEADGMEATAEGSPIVLAERRTLSFPDRKIVLGSTPVHEDTSHVLRAWAQSDQRIFEVPCPACGTFAEITWDAITWDEGAPETARWRCPHCAEEIEERHKPAMVEEGCWRALRPEVQGHAGFRLNALVSLHANAAWSKLATEFLAAKDDPTTLQTFVNTILGQGWRADGEELDESALMARAEPFGLDLIPAEVLVLTVGCDVQHDRIELTYCGFTDAGQMLVLGHRVIWGAWDAEETWAELDGLLTERFPHELGGKMAIDAAAIDGSDGTTMHRVTDFCRARTRRKVVAIKGAPGNRPVIEKAGSKTKTGARLWIVGVDTVKTQLFGRIGNPAAVRFSAGLPAVWYEQATSERAVIRYSRGQPTRQFVRIPGKRAEALDCLVYGVAARQLVQINPDDRRAALSQVEAAPPGRRGPITQSRWMQRT</sequence>
<evidence type="ECO:0000256" key="1">
    <source>
        <dbReference type="SAM" id="MobiDB-lite"/>
    </source>
</evidence>
<dbReference type="PANTHER" id="PTHR34413:SF2">
    <property type="entry name" value="PROPHAGE TAIL FIBER ASSEMBLY PROTEIN HOMOLOG TFAE-RELATED"/>
    <property type="match status" value="1"/>
</dbReference>
<name>A0A3D9XQW8_PARVE</name>
<dbReference type="InterPro" id="IPR046454">
    <property type="entry name" value="GpA_endonuclease"/>
</dbReference>
<protein>
    <submittedName>
        <fullName evidence="4">Phage terminase large subunit GpA-like protein</fullName>
    </submittedName>
</protein>
<dbReference type="HAMAP" id="MF_04144">
    <property type="entry name" value="TERL_LAMBDA"/>
    <property type="match status" value="1"/>
</dbReference>
<feature type="domain" description="Terminase large subunit GpA endonuclease" evidence="3">
    <location>
        <begin position="290"/>
        <end position="565"/>
    </location>
</feature>
<comment type="caution">
    <text evidence="4">The sequence shown here is derived from an EMBL/GenBank/DDBJ whole genome shotgun (WGS) entry which is preliminary data.</text>
</comment>
<dbReference type="Gene3D" id="3.40.50.300">
    <property type="entry name" value="P-loop containing nucleotide triphosphate hydrolases"/>
    <property type="match status" value="1"/>
</dbReference>
<dbReference type="GO" id="GO:0005524">
    <property type="term" value="F:ATP binding"/>
    <property type="evidence" value="ECO:0007669"/>
    <property type="project" value="InterPro"/>
</dbReference>